<dbReference type="InterPro" id="IPR036188">
    <property type="entry name" value="FAD/NAD-bd_sf"/>
</dbReference>
<dbReference type="InterPro" id="IPR017046">
    <property type="entry name" value="Prenylcysteine_Oxase1"/>
</dbReference>
<feature type="chain" id="PRO_5034621539" description="Prenylcysteine lyase domain-containing protein" evidence="1">
    <location>
        <begin position="21"/>
        <end position="307"/>
    </location>
</feature>
<sequence>MAPILRLVPILACYFLPTLQHQHSAPQTLDDETTLSIAVVGAGITGASAAYHLSQLYENKRIKVTITIFETASQVGGRLQSQPYIGNYVAEDGAPHFSENDDCLISAVDALHLRKNLHVSGTTTVGLWNWNGTGNGSELLLGGQGLGCSVGIETGTLRDLVDKGRRLFFPPVLMRGIATRATEEFRSWTARLWRHGILAPWRLRRAVAEDLGKWKHFAQAQPFSSLSAELARVGLSGRVLGSAEEYVDVAESFAYSQIEPCTRAVFCQNLDELRGLGTAISSGPGHIISLWEGNAKLVESRDSSGCG</sequence>
<proteinExistence type="predicted"/>
<accession>A0A8H4RFD2</accession>
<keyword evidence="1" id="KW-0732">Signal</keyword>
<gene>
    <name evidence="2" type="ORF">G7Y89_g10496</name>
</gene>
<dbReference type="Proteomes" id="UP000566819">
    <property type="component" value="Unassembled WGS sequence"/>
</dbReference>
<dbReference type="SUPFAM" id="SSF51905">
    <property type="entry name" value="FAD/NAD(P)-binding domain"/>
    <property type="match status" value="1"/>
</dbReference>
<comment type="caution">
    <text evidence="2">The sequence shown here is derived from an EMBL/GenBank/DDBJ whole genome shotgun (WGS) entry which is preliminary data.</text>
</comment>
<dbReference type="PANTHER" id="PTHR15944:SF0">
    <property type="entry name" value="PRENYLCYSTEINE LYASE DOMAIN-CONTAINING PROTEIN"/>
    <property type="match status" value="1"/>
</dbReference>
<evidence type="ECO:0000313" key="3">
    <source>
        <dbReference type="Proteomes" id="UP000566819"/>
    </source>
</evidence>
<evidence type="ECO:0008006" key="4">
    <source>
        <dbReference type="Google" id="ProtNLM"/>
    </source>
</evidence>
<protein>
    <recommendedName>
        <fullName evidence="4">Prenylcysteine lyase domain-containing protein</fullName>
    </recommendedName>
</protein>
<reference evidence="2 3" key="1">
    <citation type="submission" date="2020-03" db="EMBL/GenBank/DDBJ databases">
        <title>Draft Genome Sequence of Cudoniella acicularis.</title>
        <authorList>
            <person name="Buettner E."/>
            <person name="Kellner H."/>
        </authorList>
    </citation>
    <scope>NUCLEOTIDE SEQUENCE [LARGE SCALE GENOMIC DNA]</scope>
    <source>
        <strain evidence="2 3">DSM 108380</strain>
    </source>
</reference>
<feature type="signal peptide" evidence="1">
    <location>
        <begin position="1"/>
        <end position="20"/>
    </location>
</feature>
<dbReference type="EMBL" id="JAAMPI010000932">
    <property type="protein sequence ID" value="KAF4627654.1"/>
    <property type="molecule type" value="Genomic_DNA"/>
</dbReference>
<evidence type="ECO:0000313" key="2">
    <source>
        <dbReference type="EMBL" id="KAF4627654.1"/>
    </source>
</evidence>
<dbReference type="PANTHER" id="PTHR15944">
    <property type="entry name" value="FARNESYLCYSTEINE LYASE"/>
    <property type="match status" value="1"/>
</dbReference>
<dbReference type="GO" id="GO:0001735">
    <property type="term" value="F:prenylcysteine oxidase activity"/>
    <property type="evidence" value="ECO:0007669"/>
    <property type="project" value="InterPro"/>
</dbReference>
<dbReference type="Pfam" id="PF13450">
    <property type="entry name" value="NAD_binding_8"/>
    <property type="match status" value="1"/>
</dbReference>
<dbReference type="OrthoDB" id="437369at2759"/>
<dbReference type="Gene3D" id="3.50.50.60">
    <property type="entry name" value="FAD/NAD(P)-binding domain"/>
    <property type="match status" value="1"/>
</dbReference>
<dbReference type="AlphaFoldDB" id="A0A8H4RFD2"/>
<organism evidence="2 3">
    <name type="scientific">Cudoniella acicularis</name>
    <dbReference type="NCBI Taxonomy" id="354080"/>
    <lineage>
        <taxon>Eukaryota</taxon>
        <taxon>Fungi</taxon>
        <taxon>Dikarya</taxon>
        <taxon>Ascomycota</taxon>
        <taxon>Pezizomycotina</taxon>
        <taxon>Leotiomycetes</taxon>
        <taxon>Helotiales</taxon>
        <taxon>Tricladiaceae</taxon>
        <taxon>Cudoniella</taxon>
    </lineage>
</organism>
<keyword evidence="3" id="KW-1185">Reference proteome</keyword>
<evidence type="ECO:0000256" key="1">
    <source>
        <dbReference type="SAM" id="SignalP"/>
    </source>
</evidence>
<dbReference type="GO" id="GO:0030327">
    <property type="term" value="P:prenylated protein catabolic process"/>
    <property type="evidence" value="ECO:0007669"/>
    <property type="project" value="TreeGrafter"/>
</dbReference>
<name>A0A8H4RFD2_9HELO</name>